<evidence type="ECO:0000256" key="1">
    <source>
        <dbReference type="ARBA" id="ARBA00004294"/>
    </source>
</evidence>
<dbReference type="SUPFAM" id="SSF48371">
    <property type="entry name" value="ARM repeat"/>
    <property type="match status" value="1"/>
</dbReference>
<gene>
    <name evidence="7" type="ORF">FVE85_4978</name>
</gene>
<comment type="function">
    <text evidence="4">In association with mitochondrial contact site and cristae organizing system (MICOS) complex components and mitochondrial outer membrane sorting assembly machinery (SAM) complex components may regulate mitochondrial dynamics playing a role in determining mitochondrial length, distribution and motility.</text>
</comment>
<dbReference type="Gene3D" id="1.25.10.10">
    <property type="entry name" value="Leucine-rich Repeat Variant"/>
    <property type="match status" value="1"/>
</dbReference>
<sequence length="398" mass="43368">MRRAPACLGVGVVAACYVPPGGRRLARCHPHRCSRQRGRACARRRTASRTRMPQMAERGEDADAVQGPLSQTQHAGTTMEKEQAKKHAQFLAIASQLLELSSDFDMQPVVAREDGCVSALVKFAGGATDAETCRTALRALDNLASHPDNFALLRGEQGLWSALKVVMLTREDADRAMRTAAFGIMETLTDEINYDEVQELRRIQKRLAQRQQEENDTEDGALANLVYPAPESVPQAAVPGTLRVHCVGLSEEATRRRAEVALTKFPGVHSVTIEVGPEVLEVQSTCEASALLAFLPQVNGQRLVELIQSQADSEETNKENANGESGGADMQGKSAHGEANTGGKPAYLDDLNSAQIPHKSVTHAGGNSLAARLEEQKRAEMRKKNRANRFFSNAFSFW</sequence>
<evidence type="ECO:0000313" key="7">
    <source>
        <dbReference type="EMBL" id="KAA8493841.1"/>
    </source>
</evidence>
<comment type="caution">
    <text evidence="7">The sequence shown here is derived from an EMBL/GenBank/DDBJ whole genome shotgun (WGS) entry which is preliminary data.</text>
</comment>
<evidence type="ECO:0000256" key="6">
    <source>
        <dbReference type="SAM" id="MobiDB-lite"/>
    </source>
</evidence>
<dbReference type="AlphaFoldDB" id="A0A5J4YQP9"/>
<dbReference type="GO" id="GO:0005741">
    <property type="term" value="C:mitochondrial outer membrane"/>
    <property type="evidence" value="ECO:0007669"/>
    <property type="project" value="UniProtKB-SubCell"/>
</dbReference>
<feature type="region of interest" description="Disordered" evidence="6">
    <location>
        <begin position="309"/>
        <end position="350"/>
    </location>
</feature>
<evidence type="ECO:0000256" key="3">
    <source>
        <dbReference type="ARBA" id="ARBA00022787"/>
    </source>
</evidence>
<dbReference type="InterPro" id="IPR011989">
    <property type="entry name" value="ARM-like"/>
</dbReference>
<dbReference type="PANTHER" id="PTHR46840:SF2">
    <property type="entry name" value="ARMADILLO REPEAT-CONTAINING PROTEIN 1"/>
    <property type="match status" value="1"/>
</dbReference>
<keyword evidence="8" id="KW-1185">Reference proteome</keyword>
<keyword evidence="3" id="KW-1000">Mitochondrion outer membrane</keyword>
<feature type="region of interest" description="Disordered" evidence="6">
    <location>
        <begin position="39"/>
        <end position="67"/>
    </location>
</feature>
<dbReference type="PROSITE" id="PS51257">
    <property type="entry name" value="PROKAR_LIPOPROTEIN"/>
    <property type="match status" value="1"/>
</dbReference>
<organism evidence="7 8">
    <name type="scientific">Porphyridium purpureum</name>
    <name type="common">Red alga</name>
    <name type="synonym">Porphyridium cruentum</name>
    <dbReference type="NCBI Taxonomy" id="35688"/>
    <lineage>
        <taxon>Eukaryota</taxon>
        <taxon>Rhodophyta</taxon>
        <taxon>Bangiophyceae</taxon>
        <taxon>Porphyridiales</taxon>
        <taxon>Porphyridiaceae</taxon>
        <taxon>Porphyridium</taxon>
    </lineage>
</organism>
<evidence type="ECO:0000256" key="4">
    <source>
        <dbReference type="ARBA" id="ARBA00023764"/>
    </source>
</evidence>
<feature type="compositionally biased region" description="Basic residues" evidence="6">
    <location>
        <begin position="39"/>
        <end position="48"/>
    </location>
</feature>
<evidence type="ECO:0000256" key="2">
    <source>
        <dbReference type="ARBA" id="ARBA00013732"/>
    </source>
</evidence>
<dbReference type="Proteomes" id="UP000324585">
    <property type="component" value="Unassembled WGS sequence"/>
</dbReference>
<accession>A0A5J4YQP9</accession>
<dbReference type="PANTHER" id="PTHR46840">
    <property type="entry name" value="ARMADILLO REPEAT-CONTAINING PROTEIN 1"/>
    <property type="match status" value="1"/>
</dbReference>
<keyword evidence="3" id="KW-0496">Mitochondrion</keyword>
<evidence type="ECO:0000313" key="8">
    <source>
        <dbReference type="Proteomes" id="UP000324585"/>
    </source>
</evidence>
<protein>
    <recommendedName>
        <fullName evidence="2">Armadillo repeat-containing protein 1</fullName>
    </recommendedName>
</protein>
<comment type="subunit">
    <text evidence="5">Interacts with mitochondrial contact site and cristae organizing system (MICOS) complex components IMMT/MIC60 and MICOS10/MIC10. Interacts with mitochondrial outer membrane sorting assembly machinery (SAM) complex components SAMM50 and MTX1.</text>
</comment>
<keyword evidence="3" id="KW-0472">Membrane</keyword>
<comment type="subcellular location">
    <subcellularLocation>
        <location evidence="1">Mitochondrion outer membrane</location>
    </subcellularLocation>
</comment>
<dbReference type="InterPro" id="IPR016024">
    <property type="entry name" value="ARM-type_fold"/>
</dbReference>
<name>A0A5J4YQP9_PORPP</name>
<reference evidence="8" key="1">
    <citation type="journal article" date="2019" name="Nat. Commun.">
        <title>Expansion of phycobilisome linker gene families in mesophilic red algae.</title>
        <authorList>
            <person name="Lee J."/>
            <person name="Kim D."/>
            <person name="Bhattacharya D."/>
            <person name="Yoon H.S."/>
        </authorList>
    </citation>
    <scope>NUCLEOTIDE SEQUENCE [LARGE SCALE GENOMIC DNA]</scope>
    <source>
        <strain evidence="8">CCMP 1328</strain>
    </source>
</reference>
<evidence type="ECO:0000256" key="5">
    <source>
        <dbReference type="ARBA" id="ARBA00046478"/>
    </source>
</evidence>
<dbReference type="EMBL" id="VRMN01000006">
    <property type="protein sequence ID" value="KAA8493841.1"/>
    <property type="molecule type" value="Genomic_DNA"/>
</dbReference>
<dbReference type="OrthoDB" id="17335at2759"/>
<dbReference type="InterPro" id="IPR016617">
    <property type="entry name" value="ARMC1"/>
</dbReference>
<proteinExistence type="predicted"/>